<keyword evidence="2" id="KW-1185">Reference proteome</keyword>
<protein>
    <submittedName>
        <fullName evidence="1">Uncharacterized protein</fullName>
    </submittedName>
</protein>
<organism evidence="1 2">
    <name type="scientific">Hygrophoropsis aurantiaca</name>
    <dbReference type="NCBI Taxonomy" id="72124"/>
    <lineage>
        <taxon>Eukaryota</taxon>
        <taxon>Fungi</taxon>
        <taxon>Dikarya</taxon>
        <taxon>Basidiomycota</taxon>
        <taxon>Agaricomycotina</taxon>
        <taxon>Agaricomycetes</taxon>
        <taxon>Agaricomycetidae</taxon>
        <taxon>Boletales</taxon>
        <taxon>Coniophorineae</taxon>
        <taxon>Hygrophoropsidaceae</taxon>
        <taxon>Hygrophoropsis</taxon>
    </lineage>
</organism>
<proteinExistence type="predicted"/>
<evidence type="ECO:0000313" key="2">
    <source>
        <dbReference type="Proteomes" id="UP000790377"/>
    </source>
</evidence>
<gene>
    <name evidence="1" type="ORF">BJ138DRAFT_1139392</name>
</gene>
<reference evidence="1" key="1">
    <citation type="journal article" date="2021" name="New Phytol.">
        <title>Evolutionary innovations through gain and loss of genes in the ectomycorrhizal Boletales.</title>
        <authorList>
            <person name="Wu G."/>
            <person name="Miyauchi S."/>
            <person name="Morin E."/>
            <person name="Kuo A."/>
            <person name="Drula E."/>
            <person name="Varga T."/>
            <person name="Kohler A."/>
            <person name="Feng B."/>
            <person name="Cao Y."/>
            <person name="Lipzen A."/>
            <person name="Daum C."/>
            <person name="Hundley H."/>
            <person name="Pangilinan J."/>
            <person name="Johnson J."/>
            <person name="Barry K."/>
            <person name="LaButti K."/>
            <person name="Ng V."/>
            <person name="Ahrendt S."/>
            <person name="Min B."/>
            <person name="Choi I.G."/>
            <person name="Park H."/>
            <person name="Plett J.M."/>
            <person name="Magnuson J."/>
            <person name="Spatafora J.W."/>
            <person name="Nagy L.G."/>
            <person name="Henrissat B."/>
            <person name="Grigoriev I.V."/>
            <person name="Yang Z.L."/>
            <person name="Xu J."/>
            <person name="Martin F.M."/>
        </authorList>
    </citation>
    <scope>NUCLEOTIDE SEQUENCE</scope>
    <source>
        <strain evidence="1">ATCC 28755</strain>
    </source>
</reference>
<name>A0ACB8ATA1_9AGAM</name>
<comment type="caution">
    <text evidence="1">The sequence shown here is derived from an EMBL/GenBank/DDBJ whole genome shotgun (WGS) entry which is preliminary data.</text>
</comment>
<dbReference type="Proteomes" id="UP000790377">
    <property type="component" value="Unassembled WGS sequence"/>
</dbReference>
<accession>A0ACB8ATA1</accession>
<sequence>MSDPEYVSTTHASGPPEPSQTDLDEQLARRLMLEEEQQAAQYQRRAQSAGWPNLRDNTSSQPYQSRTQGGRSPPQQQGERDTVTEFQESFNKIAESGKKTFSSIVSKVKAKMQEFDQNQNQRQGEPSNPGYSYANAQPAWSAGQPRTNTYAQPPPASYYDPNGPDSAPSRGHSYSENYGSGGGSLPPVQGYNMDPHPAPRDLDDDSLYVDDSPAMGRGTQRKETSAVSSTGANTAAIATSASPPSAASPVAPPRPSASPPPASAFTSGGVARPPATGTGTGRTSFDASKLGILPKRPVSLLRPGTQSPPPRHVTGDDDDDELEYTENPFEDGKK</sequence>
<evidence type="ECO:0000313" key="1">
    <source>
        <dbReference type="EMBL" id="KAH7916585.1"/>
    </source>
</evidence>
<dbReference type="EMBL" id="MU267590">
    <property type="protein sequence ID" value="KAH7916585.1"/>
    <property type="molecule type" value="Genomic_DNA"/>
</dbReference>